<name>A0ABP9Q5E3_9PSEU</name>
<accession>A0ABP9Q5E3</accession>
<dbReference type="InterPro" id="IPR018547">
    <property type="entry name" value="AbiEi_C"/>
</dbReference>
<evidence type="ECO:0000313" key="2">
    <source>
        <dbReference type="EMBL" id="GAA5157124.1"/>
    </source>
</evidence>
<dbReference type="Pfam" id="PF09407">
    <property type="entry name" value="AbiEi_1"/>
    <property type="match status" value="1"/>
</dbReference>
<keyword evidence="3" id="KW-1185">Reference proteome</keyword>
<evidence type="ECO:0000313" key="3">
    <source>
        <dbReference type="Proteomes" id="UP001428817"/>
    </source>
</evidence>
<comment type="caution">
    <text evidence="2">The sequence shown here is derived from an EMBL/GenBank/DDBJ whole genome shotgun (WGS) entry which is preliminary data.</text>
</comment>
<proteinExistence type="predicted"/>
<dbReference type="InterPro" id="IPR011335">
    <property type="entry name" value="Restrct_endonuc-II-like"/>
</dbReference>
<protein>
    <recommendedName>
        <fullName evidence="1">AbiEi antitoxin C-terminal domain-containing protein</fullName>
    </recommendedName>
</protein>
<gene>
    <name evidence="2" type="ORF">GCM10023321_34820</name>
</gene>
<dbReference type="EMBL" id="BAABJP010000015">
    <property type="protein sequence ID" value="GAA5157124.1"/>
    <property type="molecule type" value="Genomic_DNA"/>
</dbReference>
<organism evidence="2 3">
    <name type="scientific">Pseudonocardia eucalypti</name>
    <dbReference type="NCBI Taxonomy" id="648755"/>
    <lineage>
        <taxon>Bacteria</taxon>
        <taxon>Bacillati</taxon>
        <taxon>Actinomycetota</taxon>
        <taxon>Actinomycetes</taxon>
        <taxon>Pseudonocardiales</taxon>
        <taxon>Pseudonocardiaceae</taxon>
        <taxon>Pseudonocardia</taxon>
    </lineage>
</organism>
<dbReference type="SUPFAM" id="SSF52980">
    <property type="entry name" value="Restriction endonuclease-like"/>
    <property type="match status" value="1"/>
</dbReference>
<reference evidence="3" key="1">
    <citation type="journal article" date="2019" name="Int. J. Syst. Evol. Microbiol.">
        <title>The Global Catalogue of Microorganisms (GCM) 10K type strain sequencing project: providing services to taxonomists for standard genome sequencing and annotation.</title>
        <authorList>
            <consortium name="The Broad Institute Genomics Platform"/>
            <consortium name="The Broad Institute Genome Sequencing Center for Infectious Disease"/>
            <person name="Wu L."/>
            <person name="Ma J."/>
        </authorList>
    </citation>
    <scope>NUCLEOTIDE SEQUENCE [LARGE SCALE GENOMIC DNA]</scope>
    <source>
        <strain evidence="3">JCM 18303</strain>
    </source>
</reference>
<dbReference type="Proteomes" id="UP001428817">
    <property type="component" value="Unassembled WGS sequence"/>
</dbReference>
<sequence length="278" mass="29725">MGAPFRGSEAIAHGLLTRDQLYGPRFKRVFAGVFAPVDLALDLAARSRAAYLMVGGRGGVLVGYSAAELLGADCAPRDALAEVAVPVRIHAKTGLRIVHSAIDPADTVERDGCRVTTPLRTAWDLARRVELVEAVIAVDALARVGGFAPAELLARRAALPGSRGSRRLDQVVALADPGAASPMETRLRVGLLGAGLPAPKVQYEVRDGRDNPVARVDLAYPGARLAVEYVADEPNVPRQREGELADLGWQVVRVHREDVLRGMRRTADRVRAGLARTS</sequence>
<feature type="domain" description="AbiEi antitoxin C-terminal" evidence="1">
    <location>
        <begin position="43"/>
        <end position="169"/>
    </location>
</feature>
<evidence type="ECO:0000259" key="1">
    <source>
        <dbReference type="Pfam" id="PF09407"/>
    </source>
</evidence>